<accession>A0ABS7ZDP5</accession>
<evidence type="ECO:0000256" key="1">
    <source>
        <dbReference type="SAM" id="MobiDB-lite"/>
    </source>
</evidence>
<feature type="transmembrane region" description="Helical" evidence="2">
    <location>
        <begin position="40"/>
        <end position="58"/>
    </location>
</feature>
<comment type="caution">
    <text evidence="3">The sequence shown here is derived from an EMBL/GenBank/DDBJ whole genome shotgun (WGS) entry which is preliminary data.</text>
</comment>
<dbReference type="EMBL" id="JAIXCQ010000004">
    <property type="protein sequence ID" value="MCA5893159.1"/>
    <property type="molecule type" value="Genomic_DNA"/>
</dbReference>
<dbReference type="InterPro" id="IPR021401">
    <property type="entry name" value="DUF3040"/>
</dbReference>
<keyword evidence="2" id="KW-1133">Transmembrane helix</keyword>
<proteinExistence type="predicted"/>
<feature type="transmembrane region" description="Helical" evidence="2">
    <location>
        <begin position="64"/>
        <end position="82"/>
    </location>
</feature>
<name>A0ABS7ZDP5_9MICO</name>
<evidence type="ECO:0000313" key="4">
    <source>
        <dbReference type="Proteomes" id="UP001319870"/>
    </source>
</evidence>
<dbReference type="Proteomes" id="UP001319870">
    <property type="component" value="Unassembled WGS sequence"/>
</dbReference>
<evidence type="ECO:0000313" key="3">
    <source>
        <dbReference type="EMBL" id="MCA5893159.1"/>
    </source>
</evidence>
<feature type="compositionally biased region" description="Low complexity" evidence="1">
    <location>
        <begin position="105"/>
        <end position="120"/>
    </location>
</feature>
<keyword evidence="2" id="KW-0472">Membrane</keyword>
<protein>
    <submittedName>
        <fullName evidence="3">DUF3040 domain-containing protein</fullName>
    </submittedName>
</protein>
<reference evidence="3 4" key="1">
    <citation type="submission" date="2021-09" db="EMBL/GenBank/DDBJ databases">
        <title>Isoptericola luteus sp. nov., a novel bacterium isolated from Harbin, the capital city of Heilongjiang province.</title>
        <authorList>
            <person name="Li J."/>
        </authorList>
    </citation>
    <scope>NUCLEOTIDE SEQUENCE [LARGE SCALE GENOMIC DNA]</scope>
    <source>
        <strain evidence="3 4">NEAU-Y5</strain>
    </source>
</reference>
<feature type="region of interest" description="Disordered" evidence="1">
    <location>
        <begin position="86"/>
        <end position="144"/>
    </location>
</feature>
<keyword evidence="4" id="KW-1185">Reference proteome</keyword>
<gene>
    <name evidence="3" type="ORF">LEP48_07285</name>
</gene>
<dbReference type="RefSeq" id="WP_225564929.1">
    <property type="nucleotide sequence ID" value="NZ_JAIXCQ010000004.1"/>
</dbReference>
<evidence type="ECO:0000256" key="2">
    <source>
        <dbReference type="SAM" id="Phobius"/>
    </source>
</evidence>
<keyword evidence="2" id="KW-0812">Transmembrane</keyword>
<dbReference type="Pfam" id="PF11239">
    <property type="entry name" value="DUF3040"/>
    <property type="match status" value="1"/>
</dbReference>
<sequence>MPLSEYEQRVLEQMERALSSDDPRLANTLQQARRRSPMRYVLAGVGVVVGMLLLVVGAMTSQTWVGVAGFVLMFAGVAYAFAAPRKSGPAGVVRADGTVDPSTQPGRAPRPAASAPARPAQNSKGPGFIARLEERWERRRQQGH</sequence>
<organism evidence="3 4">
    <name type="scientific">Isoptericola luteus</name>
    <dbReference type="NCBI Taxonomy" id="2879484"/>
    <lineage>
        <taxon>Bacteria</taxon>
        <taxon>Bacillati</taxon>
        <taxon>Actinomycetota</taxon>
        <taxon>Actinomycetes</taxon>
        <taxon>Micrococcales</taxon>
        <taxon>Promicromonosporaceae</taxon>
        <taxon>Isoptericola</taxon>
    </lineage>
</organism>
<feature type="compositionally biased region" description="Basic and acidic residues" evidence="1">
    <location>
        <begin position="131"/>
        <end position="144"/>
    </location>
</feature>